<dbReference type="InterPro" id="IPR005055">
    <property type="entry name" value="A10/PebIII"/>
</dbReference>
<feature type="chain" id="PRO_5044743883" description="Chemosensory protein" evidence="1">
    <location>
        <begin position="20"/>
        <end position="125"/>
    </location>
</feature>
<sequence>MNYFAVCSVFVLVLSSCRGDLNKYENLEIDDMLKNERIVQNFYQCLMTGEKCIPEAAELRENLPEIVQTGCPTCSEKLVSKAKKVIDHFITNKPEWWAEIEAKYDPDGTYRKKHAALNEKRGLKL</sequence>
<evidence type="ECO:0000313" key="2">
    <source>
        <dbReference type="EMBL" id="KAL3275490.1"/>
    </source>
</evidence>
<dbReference type="AlphaFoldDB" id="A0ABD2N9P4"/>
<evidence type="ECO:0000256" key="1">
    <source>
        <dbReference type="SAM" id="SignalP"/>
    </source>
</evidence>
<proteinExistence type="predicted"/>
<dbReference type="PANTHER" id="PTHR11257">
    <property type="entry name" value="CHEMOSENSORY PROTEIN-RELATED"/>
    <property type="match status" value="1"/>
</dbReference>
<dbReference type="Pfam" id="PF03392">
    <property type="entry name" value="OS-D"/>
    <property type="match status" value="1"/>
</dbReference>
<evidence type="ECO:0000313" key="3">
    <source>
        <dbReference type="Proteomes" id="UP001516400"/>
    </source>
</evidence>
<accession>A0ABD2N9P4</accession>
<organism evidence="2 3">
    <name type="scientific">Cryptolaemus montrouzieri</name>
    <dbReference type="NCBI Taxonomy" id="559131"/>
    <lineage>
        <taxon>Eukaryota</taxon>
        <taxon>Metazoa</taxon>
        <taxon>Ecdysozoa</taxon>
        <taxon>Arthropoda</taxon>
        <taxon>Hexapoda</taxon>
        <taxon>Insecta</taxon>
        <taxon>Pterygota</taxon>
        <taxon>Neoptera</taxon>
        <taxon>Endopterygota</taxon>
        <taxon>Coleoptera</taxon>
        <taxon>Polyphaga</taxon>
        <taxon>Cucujiformia</taxon>
        <taxon>Coccinelloidea</taxon>
        <taxon>Coccinellidae</taxon>
        <taxon>Scymninae</taxon>
        <taxon>Scymnini</taxon>
        <taxon>Cryptolaemus</taxon>
    </lineage>
</organism>
<reference evidence="2 3" key="1">
    <citation type="journal article" date="2021" name="BMC Biol.">
        <title>Horizontally acquired antibacterial genes associated with adaptive radiation of ladybird beetles.</title>
        <authorList>
            <person name="Li H.S."/>
            <person name="Tang X.F."/>
            <person name="Huang Y.H."/>
            <person name="Xu Z.Y."/>
            <person name="Chen M.L."/>
            <person name="Du X.Y."/>
            <person name="Qiu B.Y."/>
            <person name="Chen P.T."/>
            <person name="Zhang W."/>
            <person name="Slipinski A."/>
            <person name="Escalona H.E."/>
            <person name="Waterhouse R.M."/>
            <person name="Zwick A."/>
            <person name="Pang H."/>
        </authorList>
    </citation>
    <scope>NUCLEOTIDE SEQUENCE [LARGE SCALE GENOMIC DNA]</scope>
    <source>
        <strain evidence="2">SYSU2018</strain>
    </source>
</reference>
<dbReference type="Gene3D" id="1.10.2080.10">
    <property type="entry name" value="Insect odorant-binding protein A10/Ejaculatory bulb-specific protein 3"/>
    <property type="match status" value="1"/>
</dbReference>
<feature type="signal peptide" evidence="1">
    <location>
        <begin position="1"/>
        <end position="19"/>
    </location>
</feature>
<comment type="caution">
    <text evidence="2">The sequence shown here is derived from an EMBL/GenBank/DDBJ whole genome shotgun (WGS) entry which is preliminary data.</text>
</comment>
<gene>
    <name evidence="2" type="ORF">HHI36_020250</name>
</gene>
<dbReference type="Proteomes" id="UP001516400">
    <property type="component" value="Unassembled WGS sequence"/>
</dbReference>
<protein>
    <recommendedName>
        <fullName evidence="4">Chemosensory protein</fullName>
    </recommendedName>
</protein>
<keyword evidence="3" id="KW-1185">Reference proteome</keyword>
<keyword evidence="1" id="KW-0732">Signal</keyword>
<dbReference type="InterPro" id="IPR036682">
    <property type="entry name" value="OS_D_A10/PebIII_sf"/>
</dbReference>
<dbReference type="EMBL" id="JABFTP020000083">
    <property type="protein sequence ID" value="KAL3275490.1"/>
    <property type="molecule type" value="Genomic_DNA"/>
</dbReference>
<dbReference type="PANTHER" id="PTHR11257:SF12">
    <property type="entry name" value="EJACULATORY BULB-SPECIFIC PROTEIN 3-RELATED"/>
    <property type="match status" value="1"/>
</dbReference>
<evidence type="ECO:0008006" key="4">
    <source>
        <dbReference type="Google" id="ProtNLM"/>
    </source>
</evidence>
<dbReference type="SUPFAM" id="SSF100910">
    <property type="entry name" value="Chemosensory protein Csp2"/>
    <property type="match status" value="1"/>
</dbReference>
<name>A0ABD2N9P4_9CUCU</name>